<proteinExistence type="predicted"/>
<evidence type="ECO:0000256" key="1">
    <source>
        <dbReference type="SAM" id="Phobius"/>
    </source>
</evidence>
<protein>
    <recommendedName>
        <fullName evidence="4">DUF4012 domain-containing protein</fullName>
    </recommendedName>
</protein>
<dbReference type="AlphaFoldDB" id="A0A0G1HRF0"/>
<sequence length="623" mass="69551">MKINFKFNKKILYFLIPLAAIILLLGGFGIYGYFTSKSFVPNIQALQEAGTKLSTAFQSQDLIAAKLQAENLSKLMGELDTKYQKVGWTSFIPFLGAYQKDGQHGINAGKYLIKSVETLIASVEPYADLLGFKTDIATPSGQPKAQSIEDRIVFMAQTLDKISPDLEKVEADMAAAQKELDQIDPARYPESISGKNIRSKIVEVKTTVAESSQLLSQAKPLIKLLPDLLGNPNSKTYMVLFQNDAELRPTGGFMTAYAFLRVTKGKIEPLSSFDIYDLDARFNKKVPAPEAVKKYLNETYLNLRNSNMSPDYKVSMDLFYKYYRDIPGFPKPDGIIAIDTRFPVEILKVIGPIGVGGWGNFSSENDPACDCPQVVYALEQIADRPVAGVRAGRKAVLGPLMHSMMANAIGSPKHTWPKMVNVVLDAIKQKHLLFYFMEDKTQKVAEDFNAAGRIRAYSYDYLHINDANFGGAKSDMYITREVEQEIEKSGDTVTKTVSINYNNPRKGSNCNLEAGQLCLNGVYRDYIRLLVPKGSKLLSVVGSEVKEQVSEDMDKTVFEAFFTMRPQSSSKIVFKYELPPLELSTYRMYIQKQPGTPSIRHTIVFNGSQIVVDVDQDKEVTLN</sequence>
<evidence type="ECO:0008006" key="4">
    <source>
        <dbReference type="Google" id="ProtNLM"/>
    </source>
</evidence>
<dbReference type="Pfam" id="PF13196">
    <property type="entry name" value="DUF4012"/>
    <property type="match status" value="1"/>
</dbReference>
<dbReference type="STRING" id="1618392.UW41_C0005G0018"/>
<name>A0A0G1HRF0_9BACT</name>
<gene>
    <name evidence="2" type="ORF">UW41_C0005G0018</name>
</gene>
<reference evidence="2 3" key="1">
    <citation type="journal article" date="2015" name="Nature">
        <title>rRNA introns, odd ribosomes, and small enigmatic genomes across a large radiation of phyla.</title>
        <authorList>
            <person name="Brown C.T."/>
            <person name="Hug L.A."/>
            <person name="Thomas B.C."/>
            <person name="Sharon I."/>
            <person name="Castelle C.J."/>
            <person name="Singh A."/>
            <person name="Wilkins M.J."/>
            <person name="Williams K.H."/>
            <person name="Banfield J.F."/>
        </authorList>
    </citation>
    <scope>NUCLEOTIDE SEQUENCE [LARGE SCALE GENOMIC DNA]</scope>
</reference>
<keyword evidence="1" id="KW-1133">Transmembrane helix</keyword>
<dbReference type="InterPro" id="IPR025101">
    <property type="entry name" value="DUF4012"/>
</dbReference>
<keyword evidence="1" id="KW-0812">Transmembrane</keyword>
<evidence type="ECO:0000313" key="2">
    <source>
        <dbReference type="EMBL" id="KKT49515.1"/>
    </source>
</evidence>
<feature type="transmembrane region" description="Helical" evidence="1">
    <location>
        <begin position="12"/>
        <end position="34"/>
    </location>
</feature>
<comment type="caution">
    <text evidence="2">The sequence shown here is derived from an EMBL/GenBank/DDBJ whole genome shotgun (WGS) entry which is preliminary data.</text>
</comment>
<keyword evidence="1" id="KW-0472">Membrane</keyword>
<evidence type="ECO:0000313" key="3">
    <source>
        <dbReference type="Proteomes" id="UP000034172"/>
    </source>
</evidence>
<dbReference type="EMBL" id="LCIE01000005">
    <property type="protein sequence ID" value="KKT49515.1"/>
    <property type="molecule type" value="Genomic_DNA"/>
</dbReference>
<accession>A0A0G1HRF0</accession>
<organism evidence="2 3">
    <name type="scientific">Candidatus Collierbacteria bacterium GW2011_GWC2_44_18</name>
    <dbReference type="NCBI Taxonomy" id="1618392"/>
    <lineage>
        <taxon>Bacteria</taxon>
        <taxon>Candidatus Collieribacteriota</taxon>
    </lineage>
</organism>
<dbReference type="Proteomes" id="UP000034172">
    <property type="component" value="Unassembled WGS sequence"/>
</dbReference>